<feature type="transmembrane region" description="Helical" evidence="2">
    <location>
        <begin position="65"/>
        <end position="87"/>
    </location>
</feature>
<feature type="region of interest" description="Disordered" evidence="1">
    <location>
        <begin position="22"/>
        <end position="52"/>
    </location>
</feature>
<feature type="compositionally biased region" description="Basic and acidic residues" evidence="1">
    <location>
        <begin position="22"/>
        <end position="42"/>
    </location>
</feature>
<dbReference type="Proteomes" id="UP000321793">
    <property type="component" value="Unassembled WGS sequence"/>
</dbReference>
<feature type="compositionally biased region" description="Low complexity" evidence="1">
    <location>
        <begin position="102"/>
        <end position="111"/>
    </location>
</feature>
<dbReference type="EMBL" id="BKBA01000003">
    <property type="protein sequence ID" value="GEQ13012.1"/>
    <property type="molecule type" value="Genomic_DNA"/>
</dbReference>
<proteinExistence type="predicted"/>
<organism evidence="3 4">
    <name type="scientific">Knoellia locipacati</name>
    <dbReference type="NCBI Taxonomy" id="882824"/>
    <lineage>
        <taxon>Bacteria</taxon>
        <taxon>Bacillati</taxon>
        <taxon>Actinomycetota</taxon>
        <taxon>Actinomycetes</taxon>
        <taxon>Micrococcales</taxon>
        <taxon>Intrasporangiaceae</taxon>
        <taxon>Knoellia</taxon>
    </lineage>
</organism>
<feature type="region of interest" description="Disordered" evidence="1">
    <location>
        <begin position="94"/>
        <end position="139"/>
    </location>
</feature>
<protein>
    <submittedName>
        <fullName evidence="3">Uncharacterized protein</fullName>
    </submittedName>
</protein>
<gene>
    <name evidence="3" type="ORF">KLO01_10590</name>
</gene>
<keyword evidence="4" id="KW-1185">Reference proteome</keyword>
<evidence type="ECO:0000256" key="1">
    <source>
        <dbReference type="SAM" id="MobiDB-lite"/>
    </source>
</evidence>
<dbReference type="AlphaFoldDB" id="A0A512SYJ1"/>
<keyword evidence="2" id="KW-0812">Transmembrane</keyword>
<evidence type="ECO:0000313" key="4">
    <source>
        <dbReference type="Proteomes" id="UP000321793"/>
    </source>
</evidence>
<keyword evidence="2" id="KW-1133">Transmembrane helix</keyword>
<evidence type="ECO:0000256" key="2">
    <source>
        <dbReference type="SAM" id="Phobius"/>
    </source>
</evidence>
<name>A0A512SYJ1_9MICO</name>
<reference evidence="3 4" key="1">
    <citation type="submission" date="2019-07" db="EMBL/GenBank/DDBJ databases">
        <title>Whole genome shotgun sequence of Knoellia locipacati NBRC 109775.</title>
        <authorList>
            <person name="Hosoyama A."/>
            <person name="Uohara A."/>
            <person name="Ohji S."/>
            <person name="Ichikawa N."/>
        </authorList>
    </citation>
    <scope>NUCLEOTIDE SEQUENCE [LARGE SCALE GENOMIC DNA]</scope>
    <source>
        <strain evidence="3 4">NBRC 109775</strain>
    </source>
</reference>
<sequence>MNDVYGDVPDWRRLVPRERDVVTGRLTGQRDDKRHDDQHDADSDGLSQQGVSTSGRSLATLSSSASVPAVIAVVVAVVAVVGVGGLLGARALGGSGDDAGRTSTGAAGVPTPGAPGAPGAGSTGGPGGATGPAGGASATVAPPAAATAITLEYSGGKLTVDRCTDLSGKGKCTKFPDDYDPLTVRCTADGCTVYYIKEGPLTGPLTMAGRTKAITDGCQQTSWDIRLTPVGEAVTEGIRHPARLVGVAHTSRVPEMFPTVNCLGAEQTYVYDATPS</sequence>
<keyword evidence="2" id="KW-0472">Membrane</keyword>
<comment type="caution">
    <text evidence="3">The sequence shown here is derived from an EMBL/GenBank/DDBJ whole genome shotgun (WGS) entry which is preliminary data.</text>
</comment>
<evidence type="ECO:0000313" key="3">
    <source>
        <dbReference type="EMBL" id="GEQ13012.1"/>
    </source>
</evidence>
<accession>A0A512SYJ1</accession>
<feature type="compositionally biased region" description="Gly residues" evidence="1">
    <location>
        <begin position="116"/>
        <end position="134"/>
    </location>
</feature>
<dbReference type="RefSeq" id="WP_186827912.1">
    <property type="nucleotide sequence ID" value="NZ_BAABDN010000001.1"/>
</dbReference>